<dbReference type="GO" id="GO:0003714">
    <property type="term" value="F:transcription corepressor activity"/>
    <property type="evidence" value="ECO:0007669"/>
    <property type="project" value="InterPro"/>
</dbReference>
<dbReference type="CDD" id="cd05299">
    <property type="entry name" value="CtBP_dh"/>
    <property type="match status" value="1"/>
</dbReference>
<dbReference type="PANTHER" id="PTHR43761:SF1">
    <property type="entry name" value="D-ISOMER SPECIFIC 2-HYDROXYACID DEHYDROGENASE CATALYTIC DOMAIN-CONTAINING PROTEIN-RELATED"/>
    <property type="match status" value="1"/>
</dbReference>
<evidence type="ECO:0000259" key="4">
    <source>
        <dbReference type="Pfam" id="PF00389"/>
    </source>
</evidence>
<reference evidence="6" key="1">
    <citation type="journal article" date="2014" name="Front. Microbiol.">
        <title>High frequency of phylogenetically diverse reductive dehalogenase-homologous genes in deep subseafloor sedimentary metagenomes.</title>
        <authorList>
            <person name="Kawai M."/>
            <person name="Futagami T."/>
            <person name="Toyoda A."/>
            <person name="Takaki Y."/>
            <person name="Nishi S."/>
            <person name="Hori S."/>
            <person name="Arai W."/>
            <person name="Tsubouchi T."/>
            <person name="Morono Y."/>
            <person name="Uchiyama I."/>
            <person name="Ito T."/>
            <person name="Fujiyama A."/>
            <person name="Inagaki F."/>
            <person name="Takami H."/>
        </authorList>
    </citation>
    <scope>NUCLEOTIDE SEQUENCE</scope>
    <source>
        <strain evidence="6">Expedition CK06-06</strain>
    </source>
</reference>
<dbReference type="InterPro" id="IPR050418">
    <property type="entry name" value="D-iso_2-hydroxyacid_DH_PdxB"/>
</dbReference>
<dbReference type="SUPFAM" id="SSF52283">
    <property type="entry name" value="Formate/glycerate dehydrogenase catalytic domain-like"/>
    <property type="match status" value="1"/>
</dbReference>
<organism evidence="6">
    <name type="scientific">marine sediment metagenome</name>
    <dbReference type="NCBI Taxonomy" id="412755"/>
    <lineage>
        <taxon>unclassified sequences</taxon>
        <taxon>metagenomes</taxon>
        <taxon>ecological metagenomes</taxon>
    </lineage>
</organism>
<dbReference type="FunFam" id="3.40.50.720:FF:000203">
    <property type="entry name" value="D-3-phosphoglycerate dehydrogenase (SerA)"/>
    <property type="match status" value="1"/>
</dbReference>
<dbReference type="SUPFAM" id="SSF51735">
    <property type="entry name" value="NAD(P)-binding Rossmann-fold domains"/>
    <property type="match status" value="1"/>
</dbReference>
<accession>X1FI07</accession>
<feature type="non-terminal residue" evidence="6">
    <location>
        <position position="1"/>
    </location>
</feature>
<keyword evidence="3" id="KW-0520">NAD</keyword>
<feature type="domain" description="D-isomer specific 2-hydroxyacid dehydrogenase NAD-binding" evidence="5">
    <location>
        <begin position="101"/>
        <end position="272"/>
    </location>
</feature>
<comment type="caution">
    <text evidence="6">The sequence shown here is derived from an EMBL/GenBank/DDBJ whole genome shotgun (WGS) entry which is preliminary data.</text>
</comment>
<name>X1FI07_9ZZZZ</name>
<keyword evidence="2" id="KW-0560">Oxidoreductase</keyword>
<proteinExistence type="inferred from homology"/>
<dbReference type="Gene3D" id="3.40.50.720">
    <property type="entry name" value="NAD(P)-binding Rossmann-like Domain"/>
    <property type="match status" value="2"/>
</dbReference>
<dbReference type="Pfam" id="PF02826">
    <property type="entry name" value="2-Hacid_dh_C"/>
    <property type="match status" value="1"/>
</dbReference>
<evidence type="ECO:0008006" key="7">
    <source>
        <dbReference type="Google" id="ProtNLM"/>
    </source>
</evidence>
<dbReference type="AlphaFoldDB" id="X1FI07"/>
<sequence>GAFTPTTEQAEELAKVNAEFVAVPSTTEDEVIEAAKDADVITGYAHITRRIMEALPKCKAIISGGVGYDAVDVDAATDNNIIVVNNPSPQWCIEEVSNHAIALLLICAKKLALLNSYTKQGRWAEAKQAQPPMVSIHGQTLGLVGCGSIGRMVARKAQCFSLRVLGYDPYVDKSLAKEYGITLVSLPELLKESDFISVHSFLSEETRHLMGEKEFKQMKPTAYFINTARGALADETALIKALQEKWIAGAGLDVFEKEPIDPDNPLLKMDNV</sequence>
<feature type="non-terminal residue" evidence="6">
    <location>
        <position position="272"/>
    </location>
</feature>
<dbReference type="Pfam" id="PF00389">
    <property type="entry name" value="2-Hacid_dh"/>
    <property type="match status" value="1"/>
</dbReference>
<dbReference type="InterPro" id="IPR036291">
    <property type="entry name" value="NAD(P)-bd_dom_sf"/>
</dbReference>
<protein>
    <recommendedName>
        <fullName evidence="7">D-isomer specific 2-hydroxyacid dehydrogenase NAD-binding domain-containing protein</fullName>
    </recommendedName>
</protein>
<dbReference type="PANTHER" id="PTHR43761">
    <property type="entry name" value="D-ISOMER SPECIFIC 2-HYDROXYACID DEHYDROGENASE FAMILY PROTEIN (AFU_ORTHOLOGUE AFUA_1G13630)"/>
    <property type="match status" value="1"/>
</dbReference>
<gene>
    <name evidence="6" type="ORF">S03H2_21429</name>
</gene>
<evidence type="ECO:0000259" key="5">
    <source>
        <dbReference type="Pfam" id="PF02826"/>
    </source>
</evidence>
<dbReference type="EMBL" id="BARU01011404">
    <property type="protein sequence ID" value="GAH44587.1"/>
    <property type="molecule type" value="Genomic_DNA"/>
</dbReference>
<evidence type="ECO:0000256" key="3">
    <source>
        <dbReference type="ARBA" id="ARBA00023027"/>
    </source>
</evidence>
<dbReference type="InterPro" id="IPR006139">
    <property type="entry name" value="D-isomer_2_OHA_DH_cat_dom"/>
</dbReference>
<dbReference type="GO" id="GO:0016616">
    <property type="term" value="F:oxidoreductase activity, acting on the CH-OH group of donors, NAD or NADP as acceptor"/>
    <property type="evidence" value="ECO:0007669"/>
    <property type="project" value="InterPro"/>
</dbReference>
<dbReference type="GO" id="GO:0051287">
    <property type="term" value="F:NAD binding"/>
    <property type="evidence" value="ECO:0007669"/>
    <property type="project" value="InterPro"/>
</dbReference>
<evidence type="ECO:0000256" key="2">
    <source>
        <dbReference type="ARBA" id="ARBA00023002"/>
    </source>
</evidence>
<feature type="domain" description="D-isomer specific 2-hydroxyacid dehydrogenase catalytic" evidence="4">
    <location>
        <begin position="10"/>
        <end position="88"/>
    </location>
</feature>
<comment type="similarity">
    <text evidence="1">Belongs to the D-isomer specific 2-hydroxyacid dehydrogenase family.</text>
</comment>
<dbReference type="InterPro" id="IPR006140">
    <property type="entry name" value="D-isomer_DH_NAD-bd"/>
</dbReference>
<dbReference type="InterPro" id="IPR043322">
    <property type="entry name" value="CtBP"/>
</dbReference>
<evidence type="ECO:0000256" key="1">
    <source>
        <dbReference type="ARBA" id="ARBA00005854"/>
    </source>
</evidence>
<evidence type="ECO:0000313" key="6">
    <source>
        <dbReference type="EMBL" id="GAH44587.1"/>
    </source>
</evidence>